<dbReference type="STRING" id="7398.A0A1A9ZYS3"/>
<evidence type="ECO:0000256" key="7">
    <source>
        <dbReference type="ARBA" id="ARBA00023175"/>
    </source>
</evidence>
<dbReference type="PROSITE" id="PS00411">
    <property type="entry name" value="KINESIN_MOTOR_1"/>
    <property type="match status" value="1"/>
</dbReference>
<feature type="compositionally biased region" description="Polar residues" evidence="13">
    <location>
        <begin position="966"/>
        <end position="975"/>
    </location>
</feature>
<evidence type="ECO:0000256" key="11">
    <source>
        <dbReference type="RuleBase" id="RU000394"/>
    </source>
</evidence>
<evidence type="ECO:0000256" key="9">
    <source>
        <dbReference type="ARBA" id="ARBA00064588"/>
    </source>
</evidence>
<evidence type="ECO:0000256" key="8">
    <source>
        <dbReference type="ARBA" id="ARBA00023212"/>
    </source>
</evidence>
<dbReference type="Proteomes" id="UP000092445">
    <property type="component" value="Unassembled WGS sequence"/>
</dbReference>
<feature type="binding site" evidence="10">
    <location>
        <begin position="92"/>
        <end position="99"/>
    </location>
    <ligand>
        <name>ATP</name>
        <dbReference type="ChEBI" id="CHEBI:30616"/>
    </ligand>
</feature>
<keyword evidence="5 10" id="KW-0067">ATP-binding</keyword>
<feature type="coiled-coil region" evidence="12">
    <location>
        <begin position="618"/>
        <end position="823"/>
    </location>
</feature>
<dbReference type="InterPro" id="IPR001752">
    <property type="entry name" value="Kinesin_motor_dom"/>
</dbReference>
<dbReference type="InterPro" id="IPR027417">
    <property type="entry name" value="P-loop_NTPase"/>
</dbReference>
<dbReference type="FunFam" id="3.40.850.10:FF:000067">
    <property type="entry name" value="Kinesin-like protein"/>
    <property type="match status" value="1"/>
</dbReference>
<dbReference type="GO" id="GO:0005874">
    <property type="term" value="C:microtubule"/>
    <property type="evidence" value="ECO:0007669"/>
    <property type="project" value="UniProtKB-KW"/>
</dbReference>
<sequence length="975" mass="110479">MSAEREIPAEDSIKVVCRFRPLNDSEEKAGSKFIVKFPNSAEENCLSIAGKVYLFDKVFKPNASQEKVYNEAAKSIVTDVLAGYNGTIFAYGQTSSGKTHTMEGVIGDSVKQGIIPRIVNDIFNHIYTMEMNLEFHIKVSYYEIYMDKIRDLLDVSKVNLSVHEDKNRVPYVKGATERFVSSPDDVFEVIEEGKSNRHIAVTNMNEHSSRSHSVFLINVKQENLENQKKLSGKLYLVDLAGSEKVSKTGAEGTVLDEAKNINKSLSALGNVISALADGNKTHIPYRDSKLTRILQESLGGNARTTIVICCSPASFNEAETKSTLEFGRRAKTVKNVVCVNEELTAEEWKRRYEKEKEKNARLKGKVEKLELELSRWRAGETVNADEQVNVDDLMEASTPNLEVETSVNAAPAGPVPATPAAGLMLGSISSDERARLEAERERLYQQLDEKDEEINQQSQYVENLKEQIIEQEELIANARREYETLQSEMARIQQENESAKEEVKEVLQALEELAVNYDQKSQEIETKNKDIDNLNEELQQKQGLLSTTSTELQQLRDMSSHQRKRINEMLSNLLRDLAEVGQALVSNDSAIDMKMNNIPSGGDSGKVEEDFTMARLYISKMKTEAKNMAQRCANVEALQLDSNKKLSEYEKDLGEYRLLISQHEARMKSLQESMREAENKKRALEEQIDSLREECAKLKAAEHVSAVNAEEKQKAEQLRAMFDSQMDELREVHTKQVSELRDEIIAKQHEMDEMKDVHQKLVLAHQQMTADYEKLKQEEADKSSRLQEIILNNERREQARKDLKGLEDTVAKELQTLHNLRKLFVQDLQARIKKTVINEDSEEDGGSLAQKQKISFLENNLDQLTKVHKQLVRDNADLRCELPKLEKRLRTTMERVKALETALKEAKEEAMRDRKRYQYEVDRIKEAVRQKHLGRRGPQAQIAKPIRAGQGAIAIRGGGTGASATQMPQASAVSS</sequence>
<dbReference type="AlphaFoldDB" id="A0A1A9ZYS3"/>
<keyword evidence="7 10" id="KW-0505">Motor protein</keyword>
<proteinExistence type="inferred from homology"/>
<dbReference type="GO" id="GO:0007292">
    <property type="term" value="P:female gamete generation"/>
    <property type="evidence" value="ECO:0007669"/>
    <property type="project" value="UniProtKB-ARBA"/>
</dbReference>
<dbReference type="Pfam" id="PF00225">
    <property type="entry name" value="Kinesin"/>
    <property type="match status" value="1"/>
</dbReference>
<comment type="subcellular location">
    <subcellularLocation>
        <location evidence="1">Cytoplasm</location>
        <location evidence="1">Cytoskeleton</location>
    </subcellularLocation>
</comment>
<accession>A0A1A9ZYS3</accession>
<protein>
    <recommendedName>
        <fullName evidence="11">Kinesin-like protein</fullName>
    </recommendedName>
</protein>
<dbReference type="GO" id="GO:0048489">
    <property type="term" value="P:synaptic vesicle transport"/>
    <property type="evidence" value="ECO:0007669"/>
    <property type="project" value="UniProtKB-ARBA"/>
</dbReference>
<comment type="subunit">
    <text evidence="9">Oligomer composed of two heavy chains and two light chains.</text>
</comment>
<evidence type="ECO:0000256" key="13">
    <source>
        <dbReference type="SAM" id="MobiDB-lite"/>
    </source>
</evidence>
<evidence type="ECO:0000256" key="12">
    <source>
        <dbReference type="SAM" id="Coils"/>
    </source>
</evidence>
<evidence type="ECO:0000256" key="2">
    <source>
        <dbReference type="ARBA" id="ARBA00022490"/>
    </source>
</evidence>
<keyword evidence="4 10" id="KW-0547">Nucleotide-binding</keyword>
<dbReference type="Gene3D" id="3.40.850.10">
    <property type="entry name" value="Kinesin motor domain"/>
    <property type="match status" value="1"/>
</dbReference>
<dbReference type="PANTHER" id="PTHR47968">
    <property type="entry name" value="CENTROMERE PROTEIN E"/>
    <property type="match status" value="1"/>
</dbReference>
<evidence type="ECO:0000256" key="3">
    <source>
        <dbReference type="ARBA" id="ARBA00022701"/>
    </source>
</evidence>
<dbReference type="SMART" id="SM00129">
    <property type="entry name" value="KISc"/>
    <property type="match status" value="1"/>
</dbReference>
<dbReference type="CDD" id="cd23649">
    <property type="entry name" value="Khc_CBD_cc"/>
    <property type="match status" value="1"/>
</dbReference>
<evidence type="ECO:0000256" key="6">
    <source>
        <dbReference type="ARBA" id="ARBA00023054"/>
    </source>
</evidence>
<feature type="coiled-coil region" evidence="12">
    <location>
        <begin position="338"/>
        <end position="379"/>
    </location>
</feature>
<dbReference type="PANTHER" id="PTHR47968:SF36">
    <property type="entry name" value="KINESIN HEAVY CHAIN ISOFORM X1"/>
    <property type="match status" value="1"/>
</dbReference>
<keyword evidence="3 11" id="KW-0493">Microtubule</keyword>
<dbReference type="GO" id="GO:0003777">
    <property type="term" value="F:microtubule motor activity"/>
    <property type="evidence" value="ECO:0007669"/>
    <property type="project" value="InterPro"/>
</dbReference>
<evidence type="ECO:0000256" key="5">
    <source>
        <dbReference type="ARBA" id="ARBA00022840"/>
    </source>
</evidence>
<dbReference type="InterPro" id="IPR019821">
    <property type="entry name" value="Kinesin_motor_CS"/>
</dbReference>
<feature type="coiled-coil region" evidence="12">
    <location>
        <begin position="854"/>
        <end position="927"/>
    </location>
</feature>
<dbReference type="GO" id="GO:0030951">
    <property type="term" value="P:establishment or maintenance of microtubule cytoskeleton polarity"/>
    <property type="evidence" value="ECO:0007669"/>
    <property type="project" value="UniProtKB-ARBA"/>
</dbReference>
<reference evidence="15" key="2">
    <citation type="submission" date="2020-05" db="UniProtKB">
        <authorList>
            <consortium name="EnsemblMetazoa"/>
        </authorList>
    </citation>
    <scope>IDENTIFICATION</scope>
    <source>
        <strain evidence="15">IAEA</strain>
    </source>
</reference>
<keyword evidence="16" id="KW-1185">Reference proteome</keyword>
<dbReference type="VEuPathDB" id="VectorBase:GPAI029173"/>
<dbReference type="CDD" id="cd01369">
    <property type="entry name" value="KISc_KHC_KIF5"/>
    <property type="match status" value="1"/>
</dbReference>
<evidence type="ECO:0000256" key="4">
    <source>
        <dbReference type="ARBA" id="ARBA00022741"/>
    </source>
</evidence>
<evidence type="ECO:0000256" key="10">
    <source>
        <dbReference type="PROSITE-ProRule" id="PRU00283"/>
    </source>
</evidence>
<dbReference type="PROSITE" id="PS50067">
    <property type="entry name" value="KINESIN_MOTOR_2"/>
    <property type="match status" value="1"/>
</dbReference>
<dbReference type="InterPro" id="IPR036961">
    <property type="entry name" value="Kinesin_motor_dom_sf"/>
</dbReference>
<dbReference type="GO" id="GO:0007097">
    <property type="term" value="P:nuclear migration"/>
    <property type="evidence" value="ECO:0007669"/>
    <property type="project" value="UniProtKB-ARBA"/>
</dbReference>
<dbReference type="SUPFAM" id="SSF52540">
    <property type="entry name" value="P-loop containing nucleoside triphosphate hydrolases"/>
    <property type="match status" value="1"/>
</dbReference>
<keyword evidence="2" id="KW-0963">Cytoplasm</keyword>
<feature type="region of interest" description="Disordered" evidence="13">
    <location>
        <begin position="954"/>
        <end position="975"/>
    </location>
</feature>
<keyword evidence="8" id="KW-0206">Cytoskeleton</keyword>
<evidence type="ECO:0000313" key="15">
    <source>
        <dbReference type="EnsemblMetazoa" id="GPAI029173-PA"/>
    </source>
</evidence>
<dbReference type="EnsemblMetazoa" id="GPAI029173-RA">
    <property type="protein sequence ID" value="GPAI029173-PA"/>
    <property type="gene ID" value="GPAI029173"/>
</dbReference>
<evidence type="ECO:0000313" key="16">
    <source>
        <dbReference type="Proteomes" id="UP000092445"/>
    </source>
</evidence>
<dbReference type="GO" id="GO:0098957">
    <property type="term" value="P:anterograde axonal transport of mitochondrion"/>
    <property type="evidence" value="ECO:0007669"/>
    <property type="project" value="UniProtKB-ARBA"/>
</dbReference>
<dbReference type="GO" id="GO:1904115">
    <property type="term" value="C:axon cytoplasm"/>
    <property type="evidence" value="ECO:0007669"/>
    <property type="project" value="GOC"/>
</dbReference>
<organism evidence="15 16">
    <name type="scientific">Glossina pallidipes</name>
    <name type="common">Tsetse fly</name>
    <dbReference type="NCBI Taxonomy" id="7398"/>
    <lineage>
        <taxon>Eukaryota</taxon>
        <taxon>Metazoa</taxon>
        <taxon>Ecdysozoa</taxon>
        <taxon>Arthropoda</taxon>
        <taxon>Hexapoda</taxon>
        <taxon>Insecta</taxon>
        <taxon>Pterygota</taxon>
        <taxon>Neoptera</taxon>
        <taxon>Endopterygota</taxon>
        <taxon>Diptera</taxon>
        <taxon>Brachycera</taxon>
        <taxon>Muscomorpha</taxon>
        <taxon>Hippoboscoidea</taxon>
        <taxon>Glossinidae</taxon>
        <taxon>Glossina</taxon>
    </lineage>
</organism>
<name>A0A1A9ZYS3_GLOPL</name>
<feature type="coiled-coil region" evidence="12">
    <location>
        <begin position="433"/>
        <end position="551"/>
    </location>
</feature>
<dbReference type="GO" id="GO:0008017">
    <property type="term" value="F:microtubule binding"/>
    <property type="evidence" value="ECO:0007669"/>
    <property type="project" value="InterPro"/>
</dbReference>
<evidence type="ECO:0000259" key="14">
    <source>
        <dbReference type="PROSITE" id="PS50067"/>
    </source>
</evidence>
<dbReference type="GO" id="GO:0005871">
    <property type="term" value="C:kinesin complex"/>
    <property type="evidence" value="ECO:0007669"/>
    <property type="project" value="UniProtKB-ARBA"/>
</dbReference>
<dbReference type="GO" id="GO:0005524">
    <property type="term" value="F:ATP binding"/>
    <property type="evidence" value="ECO:0007669"/>
    <property type="project" value="UniProtKB-UniRule"/>
</dbReference>
<evidence type="ECO:0000256" key="1">
    <source>
        <dbReference type="ARBA" id="ARBA00004245"/>
    </source>
</evidence>
<comment type="similarity">
    <text evidence="10 11">Belongs to the TRAFAC class myosin-kinesin ATPase superfamily. Kinesin family.</text>
</comment>
<dbReference type="InterPro" id="IPR059182">
    <property type="entry name" value="Khc_C"/>
</dbReference>
<dbReference type="InterPro" id="IPR027640">
    <property type="entry name" value="Kinesin-like_fam"/>
</dbReference>
<keyword evidence="6 12" id="KW-0175">Coiled coil</keyword>
<reference evidence="16" key="1">
    <citation type="submission" date="2014-03" db="EMBL/GenBank/DDBJ databases">
        <authorList>
            <person name="Aksoy S."/>
            <person name="Warren W."/>
            <person name="Wilson R.K."/>
        </authorList>
    </citation>
    <scope>NUCLEOTIDE SEQUENCE [LARGE SCALE GENOMIC DNA]</scope>
    <source>
        <strain evidence="16">IAEA</strain>
    </source>
</reference>
<dbReference type="PRINTS" id="PR00380">
    <property type="entry name" value="KINESINHEAVY"/>
</dbReference>
<feature type="domain" description="Kinesin motor" evidence="14">
    <location>
        <begin position="12"/>
        <end position="333"/>
    </location>
</feature>